<dbReference type="AlphaFoldDB" id="A0A0G1SD64"/>
<organism evidence="1 2">
    <name type="scientific">Candidatus Amesbacteria bacterium GW2011_GWA1_47_20</name>
    <dbReference type="NCBI Taxonomy" id="1618354"/>
    <lineage>
        <taxon>Bacteria</taxon>
        <taxon>Candidatus Amesiibacteriota</taxon>
    </lineage>
</organism>
<dbReference type="Proteomes" id="UP000034565">
    <property type="component" value="Unassembled WGS sequence"/>
</dbReference>
<gene>
    <name evidence="1" type="ORF">UX92_C0032G0004</name>
</gene>
<dbReference type="PATRIC" id="fig|1618354.3.peg.827"/>
<proteinExistence type="predicted"/>
<evidence type="ECO:0000313" key="2">
    <source>
        <dbReference type="Proteomes" id="UP000034565"/>
    </source>
</evidence>
<protein>
    <recommendedName>
        <fullName evidence="3">Toxin</fullName>
    </recommendedName>
</protein>
<reference evidence="1 2" key="1">
    <citation type="journal article" date="2015" name="Nature">
        <title>rRNA introns, odd ribosomes, and small enigmatic genomes across a large radiation of phyla.</title>
        <authorList>
            <person name="Brown C.T."/>
            <person name="Hug L.A."/>
            <person name="Thomas B.C."/>
            <person name="Sharon I."/>
            <person name="Castelle C.J."/>
            <person name="Singh A."/>
            <person name="Wilkins M.J."/>
            <person name="Williams K.H."/>
            <person name="Banfield J.F."/>
        </authorList>
    </citation>
    <scope>NUCLEOTIDE SEQUENCE [LARGE SCALE GENOMIC DNA]</scope>
</reference>
<comment type="caution">
    <text evidence="1">The sequence shown here is derived from an EMBL/GenBank/DDBJ whole genome shotgun (WGS) entry which is preliminary data.</text>
</comment>
<sequence>MVVNINDYVYLVPFVEDGEKIFLKTIIPSRKATKHYLIDPKK</sequence>
<accession>A0A0G1SD64</accession>
<dbReference type="EMBL" id="LCOA01000032">
    <property type="protein sequence ID" value="KKU67327.1"/>
    <property type="molecule type" value="Genomic_DNA"/>
</dbReference>
<evidence type="ECO:0008006" key="3">
    <source>
        <dbReference type="Google" id="ProtNLM"/>
    </source>
</evidence>
<evidence type="ECO:0000313" key="1">
    <source>
        <dbReference type="EMBL" id="KKU67327.1"/>
    </source>
</evidence>
<name>A0A0G1SD64_9BACT</name>